<evidence type="ECO:0000313" key="1">
    <source>
        <dbReference type="EMBL" id="KAJ2982167.1"/>
    </source>
</evidence>
<proteinExistence type="predicted"/>
<accession>A0ACC1NS92</accession>
<gene>
    <name evidence="1" type="ORF">NQ176_g1567</name>
</gene>
<sequence>MTTESDAFGSICAVKTLYNHKYSESSDHWSEFEDAVADDNRMKELTKAFAVIHRRSPVEKKGIIGWVTHSIQAQSPRLRDLLDDVFQDYPNWYPLAEAYSVRPPFKPYIHEWDKIKEAVERCDSETQNEWNLLRGELEHSLKPHVSALKEAKSTGLISFDSLWLILAPGSLMISSDTRSKSVYSLRAAELKKPEIGPRFWRLELTFIDWNGSYCGHRNMVLNIHHYPEPAWVTSLAVYPLEYAPNKAELTSKALARGRKFEALRGFHVKKCSGKKYQTNPRSGELTEKPVIGRIIVDAFSYYRFQNRGAPQLTRRIQIPKGVTLVETSSSSSGSSSTSLQSSDSEADAHMSKSKRFYGSSRKRLTESRREDLRPLSDLECILANPRVKGFDLGTKEWGEFNVDDILDAGWDLTPYENLVLPQDDKELVMAIADRSRLTKQESNDFVTSKGMGIIILLCGPPGVGKTLTAEAVAEKCEAPLYILGAGDLGTDAEKVEDSLAQALDRCQLWKAVLLLDEADVFLESRSPENLKRNELVSIFLRKLEYYRGLMFLTTNRLSSIDPAFESRLDLILPYFELSFDARKQLWKEFLGLRSKHETDVSESDLEELAKNNINGREIKNLIKTSRILAGKESLKLKHINTVLGVRKRVEDFKQHDSSKWNH</sequence>
<keyword evidence="2" id="KW-1185">Reference proteome</keyword>
<name>A0ACC1NS92_9HYPO</name>
<dbReference type="EMBL" id="JANJQO010000091">
    <property type="protein sequence ID" value="KAJ2982167.1"/>
    <property type="molecule type" value="Genomic_DNA"/>
</dbReference>
<reference evidence="1" key="1">
    <citation type="submission" date="2022-08" db="EMBL/GenBank/DDBJ databases">
        <title>Genome Sequence of Lecanicillium fungicola.</title>
        <authorList>
            <person name="Buettner E."/>
        </authorList>
    </citation>
    <scope>NUCLEOTIDE SEQUENCE</scope>
    <source>
        <strain evidence="1">Babe33</strain>
    </source>
</reference>
<comment type="caution">
    <text evidence="1">The sequence shown here is derived from an EMBL/GenBank/DDBJ whole genome shotgun (WGS) entry which is preliminary data.</text>
</comment>
<organism evidence="1 2">
    <name type="scientific">Zarea fungicola</name>
    <dbReference type="NCBI Taxonomy" id="93591"/>
    <lineage>
        <taxon>Eukaryota</taxon>
        <taxon>Fungi</taxon>
        <taxon>Dikarya</taxon>
        <taxon>Ascomycota</taxon>
        <taxon>Pezizomycotina</taxon>
        <taxon>Sordariomycetes</taxon>
        <taxon>Hypocreomycetidae</taxon>
        <taxon>Hypocreales</taxon>
        <taxon>Cordycipitaceae</taxon>
        <taxon>Zarea</taxon>
    </lineage>
</organism>
<evidence type="ECO:0000313" key="2">
    <source>
        <dbReference type="Proteomes" id="UP001143910"/>
    </source>
</evidence>
<protein>
    <submittedName>
        <fullName evidence="1">Uncharacterized protein</fullName>
    </submittedName>
</protein>
<dbReference type="Proteomes" id="UP001143910">
    <property type="component" value="Unassembled WGS sequence"/>
</dbReference>